<sequence length="1275" mass="152351">MDLIFLNIITLFGLLYIFNELTSCLILDKANTRSCKNNILFVKTYKGRYRGRKKNEGSQQKAWRINSKLVSSFESPIVGVTIGNILKNKNKNKDKNKNKNKNKNKYLFFSQNSVLNPSIPKDALSISLKLEKELYLGRNKSLVNNLLCLHYVPTISNSYLKKSLNDFRLSDLNIKENMLYHLTLKCLYSYDQNTRDKNVLETIQQNNYKFILQHSKALKKITKQVQISEEKKRFNFATNFNNLKNNMVTTHSDNSWVENKIVDVYLKNRKKLNIIFINTKKKKNIFQTYKKIIRNIKYYDMYDKLIILNYLYINKKYRECLLFFKKYIYNNIFTHTNQQKSKYFIINFINILNENNILNLYLMKIQHSHDFFFKSILLPTINDKYKLNFLSINPYNFIQANLKDTLYLGINQQNDVENNQNENLQNFSLSSYNNPKLTPLFYINILNTFLKKKNYYFPELFLKQFYSHYMNNINGYNIASDDKWIFFLITLAFSLKIFYIKSKGNVTSYSKEMAEKCKESYFVGNTLYGRVEPLETAPYAYFQNYNRVNIFDEDLFSSDTTNLAAAFEIVNKVVNVSKLNDGMDIYNHFYILLLLQYVYLLQFNLKNSNLNIDREQNQATLLALEDKKEDKLFSKIIKGYKKILNKKITTHPNEEIIIYNQAFEELNFFIENYLTNITDKNIKNEKEQTYILPEILENLMHILSMRKISISFFFSLLHFLDLNNNNKQLLNICLKKKQVFKNINKNIKKLIIKRFLKGTQTNKQHEQTRFLFDYILLEYKDIYETYKSITICSNKTDMKKLINKLTKVNKSEHNMKIFTNPILALNLKQLFFIFYSLSNLKMDKEIVSLFKHAIKTKCLKKKKFINIFKNNSKEKENHTHPKNSSSIEENTNLYKQIFLIYHNSLLSIDNSFYSPKSNKWVSNYSKYFFSYSNNPLHIYKYITNKYEGDLKEEQTYSPIKLHKNCNDHVNKIEEELEKMENIQFFGINNIERIKKSAIFKKFFIDKIYNFIDKNDYTLILNGLMKYLLKNVTTLRASQIGEKWETSEKKKKKKLWTKYVYLYFYLTGQCYLKTHKMSNINFLILLKTSLLMNDINNFNNLLLLNKELTHKNYMLINSMINNDPNVLSSNLKQSYIPILTKYLTVPTDMYIIHNEKLIIYNLNYFQVTKIIDNFINVETQIMFFIDYRQTFIDLINLDNFFNLSFFKNNKFIQFLNHHNLILNENNFFKNSKFVLFFGNCINKKNKIIKYFSNHYKDYSIRENKNIKDALIISVRN</sequence>
<reference evidence="1 2" key="1">
    <citation type="journal article" date="2014" name="BMC Biol.">
        <title>A comprehensive evaluation of rodent malaria parasite genomes and gene expression.</title>
        <authorList>
            <person name="Otto T.D."/>
            <person name="Bohme U."/>
            <person name="Jackson A.P."/>
            <person name="Hunt M."/>
            <person name="Franke-Fayard B."/>
            <person name="Hoeijmakers W.A."/>
            <person name="Religa A.A."/>
            <person name="Robertson L."/>
            <person name="Sanders M."/>
            <person name="Ogun S.A."/>
            <person name="Cunningham D."/>
            <person name="Erhart A."/>
            <person name="Billker O."/>
            <person name="Khan S.M."/>
            <person name="Stunnenberg H.G."/>
            <person name="Langhorne J."/>
            <person name="Holder A.A."/>
            <person name="Waters A.P."/>
            <person name="Newbold C.I."/>
            <person name="Pain A."/>
            <person name="Berriman M."/>
            <person name="Janse C.J."/>
        </authorList>
    </citation>
    <scope>NUCLEOTIDE SEQUENCE [LARGE SCALE GENOMIC DNA]</scope>
    <source>
        <strain evidence="1 2">AS</strain>
    </source>
</reference>
<organism evidence="1 2">
    <name type="scientific">Plasmodium chabaudi chabaudi</name>
    <dbReference type="NCBI Taxonomy" id="31271"/>
    <lineage>
        <taxon>Eukaryota</taxon>
        <taxon>Sar</taxon>
        <taxon>Alveolata</taxon>
        <taxon>Apicomplexa</taxon>
        <taxon>Aconoidasida</taxon>
        <taxon>Haemosporida</taxon>
        <taxon>Plasmodiidae</taxon>
        <taxon>Plasmodium</taxon>
        <taxon>Plasmodium (Vinckeia)</taxon>
    </lineage>
</organism>
<name>A0A4V0K7T4_PLACU</name>
<evidence type="ECO:0000313" key="2">
    <source>
        <dbReference type="Proteomes" id="UP000071118"/>
    </source>
</evidence>
<accession>A0A4V0K7T4</accession>
<keyword evidence="2" id="KW-1185">Reference proteome</keyword>
<dbReference type="KEGG" id="pcb:PCHAS_1115500"/>
<dbReference type="Proteomes" id="UP000071118">
    <property type="component" value="Chromosome 11"/>
</dbReference>
<dbReference type="VEuPathDB" id="PlasmoDB:PCHAS_1115500"/>
<protein>
    <submittedName>
        <fullName evidence="1">Uncharacterized protein</fullName>
    </submittedName>
</protein>
<dbReference type="OrthoDB" id="372740at2759"/>
<gene>
    <name evidence="1" type="ORF">PCHAS_1115500</name>
</gene>
<dbReference type="EMBL" id="LK022888">
    <property type="protein sequence ID" value="VTZ69150.1"/>
    <property type="molecule type" value="Genomic_DNA"/>
</dbReference>
<dbReference type="RefSeq" id="XP_739684.2">
    <property type="nucleotide sequence ID" value="XM_734591.2"/>
</dbReference>
<dbReference type="GeneID" id="3492747"/>
<dbReference type="AlphaFoldDB" id="A0A4V0K7T4"/>
<proteinExistence type="predicted"/>
<evidence type="ECO:0000313" key="1">
    <source>
        <dbReference type="EMBL" id="VTZ69150.1"/>
    </source>
</evidence>